<dbReference type="Proteomes" id="UP000008022">
    <property type="component" value="Unassembled WGS sequence"/>
</dbReference>
<protein>
    <submittedName>
        <fullName evidence="1">Uncharacterized protein</fullName>
    </submittedName>
</protein>
<reference evidence="2" key="1">
    <citation type="submission" date="2013-06" db="EMBL/GenBank/DDBJ databases">
        <authorList>
            <person name="Zhao Q."/>
        </authorList>
    </citation>
    <scope>NUCLEOTIDE SEQUENCE</scope>
    <source>
        <strain evidence="2">cv. W1943</strain>
    </source>
</reference>
<name>A0A0E0Q9W1_ORYRU</name>
<evidence type="ECO:0000313" key="2">
    <source>
        <dbReference type="Proteomes" id="UP000008022"/>
    </source>
</evidence>
<dbReference type="EnsemblPlants" id="ORUFI07G19400.1">
    <property type="protein sequence ID" value="ORUFI07G19400.1"/>
    <property type="gene ID" value="ORUFI07G19400"/>
</dbReference>
<sequence>MARPLGPEIFILKRTHYLLDFFWGSFDRLVASLRISLGKLELGIRLSGVWTGCSEDNIREMAKAVENQRWTTDIGRRQGNRATKMEKDDGETLEERASYLHLLGLRRHGQYSISAVRATVDRERTVVPSARLWRSRKGGGGSGMASLVNGSACGGEKKNKECVGVNE</sequence>
<reference evidence="1" key="2">
    <citation type="submission" date="2015-06" db="UniProtKB">
        <authorList>
            <consortium name="EnsemblPlants"/>
        </authorList>
    </citation>
    <scope>IDENTIFICATION</scope>
</reference>
<organism evidence="1 2">
    <name type="scientific">Oryza rufipogon</name>
    <name type="common">Brownbeard rice</name>
    <name type="synonym">Asian wild rice</name>
    <dbReference type="NCBI Taxonomy" id="4529"/>
    <lineage>
        <taxon>Eukaryota</taxon>
        <taxon>Viridiplantae</taxon>
        <taxon>Streptophyta</taxon>
        <taxon>Embryophyta</taxon>
        <taxon>Tracheophyta</taxon>
        <taxon>Spermatophyta</taxon>
        <taxon>Magnoliopsida</taxon>
        <taxon>Liliopsida</taxon>
        <taxon>Poales</taxon>
        <taxon>Poaceae</taxon>
        <taxon>BOP clade</taxon>
        <taxon>Oryzoideae</taxon>
        <taxon>Oryzeae</taxon>
        <taxon>Oryzinae</taxon>
        <taxon>Oryza</taxon>
    </lineage>
</organism>
<keyword evidence="2" id="KW-1185">Reference proteome</keyword>
<dbReference type="Gramene" id="ORUFI07G19400.1">
    <property type="protein sequence ID" value="ORUFI07G19400.1"/>
    <property type="gene ID" value="ORUFI07G19400"/>
</dbReference>
<dbReference type="HOGENOM" id="CLU_1606907_0_0_1"/>
<proteinExistence type="predicted"/>
<dbReference type="AlphaFoldDB" id="A0A0E0Q9W1"/>
<dbReference type="OMA" id="RWTTDIG"/>
<evidence type="ECO:0000313" key="1">
    <source>
        <dbReference type="EnsemblPlants" id="ORUFI07G19400.1"/>
    </source>
</evidence>
<accession>A0A0E0Q9W1</accession>